<organism evidence="2 3">
    <name type="scientific">Pleurodeles waltl</name>
    <name type="common">Iberian ribbed newt</name>
    <dbReference type="NCBI Taxonomy" id="8319"/>
    <lineage>
        <taxon>Eukaryota</taxon>
        <taxon>Metazoa</taxon>
        <taxon>Chordata</taxon>
        <taxon>Craniata</taxon>
        <taxon>Vertebrata</taxon>
        <taxon>Euteleostomi</taxon>
        <taxon>Amphibia</taxon>
        <taxon>Batrachia</taxon>
        <taxon>Caudata</taxon>
        <taxon>Salamandroidea</taxon>
        <taxon>Salamandridae</taxon>
        <taxon>Pleurodelinae</taxon>
        <taxon>Pleurodeles</taxon>
    </lineage>
</organism>
<dbReference type="EMBL" id="JANPWB010000011">
    <property type="protein sequence ID" value="KAJ1126717.1"/>
    <property type="molecule type" value="Genomic_DNA"/>
</dbReference>
<dbReference type="Proteomes" id="UP001066276">
    <property type="component" value="Chromosome 7"/>
</dbReference>
<sequence>MLMVCTAPGTGALSGCSNEARPLPFPTTDPSCHRPNSLSRLARLQLIRYNLVQFSFLSVVTERIHGLLHVLCAQLSCLSFFFHRNVFRFLLSLTALQKFLCWRNGGSEHRVCVSSPPFRCCTEDGRRSDTLQVFVPGGSQFAAGFVARTPTRHETQSLGSLWSPEKEQGADNEGVTGGRDP</sequence>
<evidence type="ECO:0000313" key="3">
    <source>
        <dbReference type="Proteomes" id="UP001066276"/>
    </source>
</evidence>
<evidence type="ECO:0000256" key="1">
    <source>
        <dbReference type="SAM" id="MobiDB-lite"/>
    </source>
</evidence>
<protein>
    <submittedName>
        <fullName evidence="2">Uncharacterized protein</fullName>
    </submittedName>
</protein>
<feature type="region of interest" description="Disordered" evidence="1">
    <location>
        <begin position="154"/>
        <end position="181"/>
    </location>
</feature>
<name>A0AAV7PEG5_PLEWA</name>
<evidence type="ECO:0000313" key="2">
    <source>
        <dbReference type="EMBL" id="KAJ1126717.1"/>
    </source>
</evidence>
<dbReference type="AlphaFoldDB" id="A0AAV7PEG5"/>
<gene>
    <name evidence="2" type="ORF">NDU88_005123</name>
</gene>
<keyword evidence="3" id="KW-1185">Reference proteome</keyword>
<accession>A0AAV7PEG5</accession>
<comment type="caution">
    <text evidence="2">The sequence shown here is derived from an EMBL/GenBank/DDBJ whole genome shotgun (WGS) entry which is preliminary data.</text>
</comment>
<reference evidence="2" key="1">
    <citation type="journal article" date="2022" name="bioRxiv">
        <title>Sequencing and chromosome-scale assembly of the giantPleurodeles waltlgenome.</title>
        <authorList>
            <person name="Brown T."/>
            <person name="Elewa A."/>
            <person name="Iarovenko S."/>
            <person name="Subramanian E."/>
            <person name="Araus A.J."/>
            <person name="Petzold A."/>
            <person name="Susuki M."/>
            <person name="Suzuki K.-i.T."/>
            <person name="Hayashi T."/>
            <person name="Toyoda A."/>
            <person name="Oliveira C."/>
            <person name="Osipova E."/>
            <person name="Leigh N.D."/>
            <person name="Simon A."/>
            <person name="Yun M.H."/>
        </authorList>
    </citation>
    <scope>NUCLEOTIDE SEQUENCE</scope>
    <source>
        <strain evidence="2">20211129_DDA</strain>
        <tissue evidence="2">Liver</tissue>
    </source>
</reference>
<proteinExistence type="predicted"/>